<accession>A0ABV8XP21</accession>
<gene>
    <name evidence="2" type="ORF">ACFOZ9_09705</name>
</gene>
<evidence type="ECO:0000313" key="2">
    <source>
        <dbReference type="EMBL" id="MFC4426488.1"/>
    </source>
</evidence>
<keyword evidence="1" id="KW-0732">Signal</keyword>
<dbReference type="EMBL" id="JBHSEH010000009">
    <property type="protein sequence ID" value="MFC4426488.1"/>
    <property type="molecule type" value="Genomic_DNA"/>
</dbReference>
<keyword evidence="3" id="KW-1185">Reference proteome</keyword>
<sequence length="230" mass="24923">MKAARFLFPFLTLASLAAAQPLTAGWQARLAALLPQTSQPATLMERRANLSLVDLSLRVMNVGGDPQALHQVMASAQRGETPVYNERLGISRKEFLSYLVFQPTLAATNKTLRLPVTRDANRVIFGDTPGMNGILKGVSIDLRSGEMRGPEGFAAKPTSVAPTTDPDRLLDVKSGFQWSIRGNNATTGNGVRGSLKLLQLAGGEIILTYSRTSMLHNVTTTGELIVRYTR</sequence>
<name>A0ABV8XP21_9DEIO</name>
<evidence type="ECO:0000313" key="3">
    <source>
        <dbReference type="Proteomes" id="UP001595998"/>
    </source>
</evidence>
<proteinExistence type="predicted"/>
<dbReference type="Proteomes" id="UP001595998">
    <property type="component" value="Unassembled WGS sequence"/>
</dbReference>
<evidence type="ECO:0000256" key="1">
    <source>
        <dbReference type="SAM" id="SignalP"/>
    </source>
</evidence>
<reference evidence="3" key="1">
    <citation type="journal article" date="2019" name="Int. J. Syst. Evol. Microbiol.">
        <title>The Global Catalogue of Microorganisms (GCM) 10K type strain sequencing project: providing services to taxonomists for standard genome sequencing and annotation.</title>
        <authorList>
            <consortium name="The Broad Institute Genomics Platform"/>
            <consortium name="The Broad Institute Genome Sequencing Center for Infectious Disease"/>
            <person name="Wu L."/>
            <person name="Ma J."/>
        </authorList>
    </citation>
    <scope>NUCLEOTIDE SEQUENCE [LARGE SCALE GENOMIC DNA]</scope>
    <source>
        <strain evidence="3">CCUG 56029</strain>
    </source>
</reference>
<feature type="signal peptide" evidence="1">
    <location>
        <begin position="1"/>
        <end position="19"/>
    </location>
</feature>
<protein>
    <submittedName>
        <fullName evidence="2">Uncharacterized protein</fullName>
    </submittedName>
</protein>
<feature type="chain" id="PRO_5045180711" evidence="1">
    <location>
        <begin position="20"/>
        <end position="230"/>
    </location>
</feature>
<comment type="caution">
    <text evidence="2">The sequence shown here is derived from an EMBL/GenBank/DDBJ whole genome shotgun (WGS) entry which is preliminary data.</text>
</comment>
<organism evidence="2 3">
    <name type="scientific">Deinococcus navajonensis</name>
    <dbReference type="NCBI Taxonomy" id="309884"/>
    <lineage>
        <taxon>Bacteria</taxon>
        <taxon>Thermotogati</taxon>
        <taxon>Deinococcota</taxon>
        <taxon>Deinococci</taxon>
        <taxon>Deinococcales</taxon>
        <taxon>Deinococcaceae</taxon>
        <taxon>Deinococcus</taxon>
    </lineage>
</organism>
<dbReference type="RefSeq" id="WP_380039004.1">
    <property type="nucleotide sequence ID" value="NZ_JBHSEH010000009.1"/>
</dbReference>